<feature type="compositionally biased region" description="Polar residues" evidence="7">
    <location>
        <begin position="826"/>
        <end position="840"/>
    </location>
</feature>
<feature type="compositionally biased region" description="Basic and acidic residues" evidence="7">
    <location>
        <begin position="1788"/>
        <end position="1803"/>
    </location>
</feature>
<evidence type="ECO:0000256" key="1">
    <source>
        <dbReference type="ARBA" id="ARBA00004123"/>
    </source>
</evidence>
<keyword evidence="8" id="KW-0812">Transmembrane</keyword>
<keyword evidence="12" id="KW-1185">Reference proteome</keyword>
<keyword evidence="8" id="KW-1133">Transmembrane helix</keyword>
<feature type="compositionally biased region" description="Basic residues" evidence="7">
    <location>
        <begin position="630"/>
        <end position="640"/>
    </location>
</feature>
<feature type="compositionally biased region" description="Basic and acidic residues" evidence="7">
    <location>
        <begin position="920"/>
        <end position="931"/>
    </location>
</feature>
<accession>A0A8B9IED9</accession>
<feature type="region of interest" description="Disordered" evidence="7">
    <location>
        <begin position="1563"/>
        <end position="2074"/>
    </location>
</feature>
<feature type="transmembrane region" description="Helical" evidence="8">
    <location>
        <begin position="2594"/>
        <end position="2610"/>
    </location>
</feature>
<dbReference type="Pfam" id="PF00498">
    <property type="entry name" value="FHA"/>
    <property type="match status" value="1"/>
</dbReference>
<name>A0A8B9IED9_ANSCY</name>
<feature type="region of interest" description="Disordered" evidence="7">
    <location>
        <begin position="1145"/>
        <end position="1173"/>
    </location>
</feature>
<keyword evidence="6" id="KW-0131">Cell cycle</keyword>
<feature type="compositionally biased region" description="Basic and acidic residues" evidence="7">
    <location>
        <begin position="1596"/>
        <end position="1606"/>
    </location>
</feature>
<feature type="compositionally biased region" description="Polar residues" evidence="7">
    <location>
        <begin position="1954"/>
        <end position="1984"/>
    </location>
</feature>
<keyword evidence="4" id="KW-0832">Ubl conjugation</keyword>
<feature type="compositionally biased region" description="Polar residues" evidence="7">
    <location>
        <begin position="1864"/>
        <end position="1882"/>
    </location>
</feature>
<feature type="compositionally biased region" description="Basic and acidic residues" evidence="7">
    <location>
        <begin position="165"/>
        <end position="188"/>
    </location>
</feature>
<evidence type="ECO:0000313" key="12">
    <source>
        <dbReference type="Proteomes" id="UP000694521"/>
    </source>
</evidence>
<feature type="region of interest" description="Disordered" evidence="7">
    <location>
        <begin position="2095"/>
        <end position="2511"/>
    </location>
</feature>
<protein>
    <recommendedName>
        <fullName evidence="10">FHA domain-containing protein</fullName>
    </recommendedName>
</protein>
<feature type="compositionally biased region" description="Polar residues" evidence="7">
    <location>
        <begin position="603"/>
        <end position="620"/>
    </location>
</feature>
<keyword evidence="3" id="KW-0597">Phosphoprotein</keyword>
<dbReference type="PANTHER" id="PTHR21603">
    <property type="entry name" value="ANTIGEN KI-67-LIKE PROTEIN"/>
    <property type="match status" value="1"/>
</dbReference>
<feature type="compositionally biased region" description="Basic and acidic residues" evidence="7">
    <location>
        <begin position="2303"/>
        <end position="2332"/>
    </location>
</feature>
<feature type="region of interest" description="Disordered" evidence="7">
    <location>
        <begin position="405"/>
        <end position="447"/>
    </location>
</feature>
<dbReference type="SUPFAM" id="SSF49879">
    <property type="entry name" value="SMAD/FHA domain"/>
    <property type="match status" value="1"/>
</dbReference>
<feature type="compositionally biased region" description="Acidic residues" evidence="7">
    <location>
        <begin position="2204"/>
        <end position="2213"/>
    </location>
</feature>
<evidence type="ECO:0000256" key="4">
    <source>
        <dbReference type="ARBA" id="ARBA00022843"/>
    </source>
</evidence>
<reference evidence="11" key="2">
    <citation type="submission" date="2025-09" db="UniProtKB">
        <authorList>
            <consortium name="Ensembl"/>
        </authorList>
    </citation>
    <scope>IDENTIFICATION</scope>
</reference>
<dbReference type="PANTHER" id="PTHR21603:SF17">
    <property type="entry name" value="PROLIFERATION MARKER PROTEIN KI-67"/>
    <property type="match status" value="1"/>
</dbReference>
<evidence type="ECO:0000313" key="11">
    <source>
        <dbReference type="Ensembl" id="ENSACDP00005001505.1"/>
    </source>
</evidence>
<feature type="chain" id="PRO_5034908172" description="FHA domain-containing protein" evidence="9">
    <location>
        <begin position="21"/>
        <end position="2624"/>
    </location>
</feature>
<evidence type="ECO:0000256" key="2">
    <source>
        <dbReference type="ARBA" id="ARBA00022499"/>
    </source>
</evidence>
<keyword evidence="2" id="KW-1017">Isopeptide bond</keyword>
<reference evidence="11" key="1">
    <citation type="submission" date="2025-08" db="UniProtKB">
        <authorList>
            <consortium name="Ensembl"/>
        </authorList>
    </citation>
    <scope>IDENTIFICATION</scope>
</reference>
<evidence type="ECO:0000256" key="7">
    <source>
        <dbReference type="SAM" id="MobiDB-lite"/>
    </source>
</evidence>
<dbReference type="PROSITE" id="PS50006">
    <property type="entry name" value="FHA_DOMAIN"/>
    <property type="match status" value="1"/>
</dbReference>
<feature type="compositionally biased region" description="Polar residues" evidence="7">
    <location>
        <begin position="1681"/>
        <end position="1695"/>
    </location>
</feature>
<feature type="compositionally biased region" description="Basic and acidic residues" evidence="7">
    <location>
        <begin position="1626"/>
        <end position="1646"/>
    </location>
</feature>
<proteinExistence type="predicted"/>
<feature type="compositionally biased region" description="Polar residues" evidence="7">
    <location>
        <begin position="1839"/>
        <end position="1849"/>
    </location>
</feature>
<keyword evidence="8" id="KW-0472">Membrane</keyword>
<evidence type="ECO:0000256" key="6">
    <source>
        <dbReference type="ARBA" id="ARBA00023306"/>
    </source>
</evidence>
<dbReference type="Gene3D" id="2.60.200.20">
    <property type="match status" value="1"/>
</dbReference>
<dbReference type="Proteomes" id="UP000694521">
    <property type="component" value="Unplaced"/>
</dbReference>
<feature type="compositionally biased region" description="Basic residues" evidence="7">
    <location>
        <begin position="2014"/>
        <end position="2025"/>
    </location>
</feature>
<feature type="compositionally biased region" description="Basic and acidic residues" evidence="7">
    <location>
        <begin position="813"/>
        <end position="825"/>
    </location>
</feature>
<evidence type="ECO:0000256" key="3">
    <source>
        <dbReference type="ARBA" id="ARBA00022553"/>
    </source>
</evidence>
<dbReference type="Pfam" id="PF08065">
    <property type="entry name" value="KI67R"/>
    <property type="match status" value="2"/>
</dbReference>
<dbReference type="CDD" id="cd22673">
    <property type="entry name" value="FHA_Ki67"/>
    <property type="match status" value="1"/>
</dbReference>
<feature type="region of interest" description="Disordered" evidence="7">
    <location>
        <begin position="309"/>
        <end position="367"/>
    </location>
</feature>
<feature type="region of interest" description="Disordered" evidence="7">
    <location>
        <begin position="1470"/>
        <end position="1547"/>
    </location>
</feature>
<keyword evidence="9" id="KW-0732">Signal</keyword>
<feature type="region of interest" description="Disordered" evidence="7">
    <location>
        <begin position="155"/>
        <end position="212"/>
    </location>
</feature>
<feature type="compositionally biased region" description="Basic residues" evidence="7">
    <location>
        <begin position="857"/>
        <end position="867"/>
    </location>
</feature>
<dbReference type="GO" id="GO:0051983">
    <property type="term" value="P:regulation of chromosome segregation"/>
    <property type="evidence" value="ECO:0007669"/>
    <property type="project" value="TreeGrafter"/>
</dbReference>
<feature type="compositionally biased region" description="Basic and acidic residues" evidence="7">
    <location>
        <begin position="2275"/>
        <end position="2284"/>
    </location>
</feature>
<dbReference type="SMART" id="SM01295">
    <property type="entry name" value="K167R"/>
    <property type="match status" value="3"/>
</dbReference>
<dbReference type="InterPro" id="IPR000253">
    <property type="entry name" value="FHA_dom"/>
</dbReference>
<feature type="compositionally biased region" description="Basic and acidic residues" evidence="7">
    <location>
        <begin position="508"/>
        <end position="521"/>
    </location>
</feature>
<feature type="region of interest" description="Disordered" evidence="7">
    <location>
        <begin position="752"/>
        <end position="868"/>
    </location>
</feature>
<feature type="compositionally biased region" description="Basic and acidic residues" evidence="7">
    <location>
        <begin position="1696"/>
        <end position="1716"/>
    </location>
</feature>
<dbReference type="InterPro" id="IPR029334">
    <property type="entry name" value="PP1-bd"/>
</dbReference>
<comment type="subcellular location">
    <subcellularLocation>
        <location evidence="1">Nucleus</location>
    </subcellularLocation>
</comment>
<evidence type="ECO:0000256" key="5">
    <source>
        <dbReference type="ARBA" id="ARBA00023242"/>
    </source>
</evidence>
<sequence>MDSLALWKHKLLLFFVAVESLRWFISSHSLPNVSCIFFSRLNCLQDLNSFIQLRRTECDIRIQLPQVSKEHCKIEVNENEEAILTNLSTVNPTQLNGSCFQQPVPLKHGDVLTIIDRSFRFEYPLQSTPRKRRSRSLKDETRQVLHVQQVAEVELLHKQTSGSKRSSDHSECKEQNADENKQSTEENMSKALPVKLQTPKSSYKTKQSIKKENEMSPFSRLYETLKHEIKVKKTLQEGNVPEKAETEGGKGALQEPSARLASSCDLVSPAKEKEIGISENNEEYKMKQEVISSEFNQISTVGSATKKCFTRSPQTSVSKEMTKGTGKRSNLQDHKEVSTPRKSKGTEVTAKTPKPNKENDSNAARSLQPCSIERLGYVEKVKIYNSAITAEKIAQTTNMTNVSEVGKQVSTPTPRRKSPRSCFTSPTKEATGVDSVNIGTPTTRGGVSLERKSFSEISAEIQREDPVCRNDSLQQLPLAENKCLKQRRNSKQHTPRKSARVEVLKEICDQTNVDSKKRDSESPASNSKSPRRNVRQSKEFVNKSVHSETPTSGELKSELASPASEKSGSGRKRGRQRTSELLRTEKASETNAVKEHHNKTVDSQDSGTQQDLATNGCNQKSDLENASVPRPHRFSSRRRSSGSANVLEGNEAVSEMSVSGLLAEEESGKTKIASQKRKSGDLLPQPLGKRKRVSFGGHLSPELFDKSLPPNSPLKRGAIPARLSLPFGDTPRAVLKKAQGLKHFAVQELSVRLQKEKMSPENLPAQTPPAASSPDSGKATPELTTSSPAPYTKGRFSVSLITTPSPIAEEQNGVEKDMNTEEKSGDQVQTPTSNHVSQDDNALMATPNKLTKSSQRSSKKTPMKRRSGAVAVINAKRRSGASTANLLVAKSWAEVVKLGVARPQAKAVKKRTQKGRPAKKITESPKTPERKVKGHFSTGHAESPATIVVGRAYSTTIRTAGQVPKVVKNPILKQNLNMDESFTGLGEMFKTPENMSGKRSPSSPVHNSDFTPTCTAVDVSELHTPEESGEMMVSPLNTPDASEQKLDCQDISYLLGEKESPKSVFEIISTKTPEGRQAVLEEDLDVDSVSIIAEKQASQVKLASKRKTPDQKLESVEVVSGIKQLLRTPKKKPEPAEVLSGIKRLMKTPKQKPEPAEAQSGIKRRMKTPKQKPELAEVLSGIKQLMKTPKQKPEPAEALSGIKRRLKTPKQKPELAEVLSGIKQLMKTPKQKPEPAEALSGIKRRMKTPKQKPELAEVLSGIKQLMKTPKQTPEPAEALSGIKQLMETPKQKPEPAEALSGIKQLTETPKQKPEPVEVLSGIKQLMETPEEKLEPAEVLPGIKQVVETPQQKLEPITDENTVQKLLKTPVQKKEVVEDVTGVNLIPKNPKLEHQPVEDMVGVSRIFKTPKEKVEPIEDMFGISRLVQTPREKYHPVDDFVGLKRLMAEPRQKNSDSELDYAGVKEMFGEETKVRSENVMDPKQEDAVPPCANDSRDYGGNKTVLEDPGNTSQGKDSQQDLSTSEDHSTQRLTRGRSRKIAHPTSIKQCEKDLNLKELQGLEKKSIQEEMGEISTSTSIAKNRGRRKRTNPCMEEEIVSKHPDEKTVETVSLVETQVDTQRPRRGKTKEPKELKHPSEDLESCEKDSSVLQKDPANRKQTLQEYDINDTSVTEDNQSRKTEIVSSSSQDENYQLQTDFKKSENTSDKGSVEDREEIPLLHQKRSRRMKKIENTEALLPPKRGRRARNEQAEQASSEELHGTTRKLRKDQSAKLLQGDEWTSETAPTEESENRTKLEVKITEKRGKSSRNARKHPTEVKADVCGMALENTQNVQKAKETSNETVTETQSPTKNERKVSLGDEAENAQENTTKSSLRLKSESPSGETDKMPITVLNLEANKSSVQEANRTRSRRGRKDSSEKKADEFAQDVKSLDLMPKCRSETGESSPKESSASSCVKQSHQVMKDQNNTADPSVTTLNSDSVAQSRQKRTRNEQEANEPKQTEILQENQTQNNRTTHRRVRGRKVNFKLEEASSEALGEERNLPGNEEGMTCKRNQHEASENPVQVRRSKRRRVDSIPQATCSTFTKKETLIKDHSKDETCAKDQDPALEAIPSSTEEVPLRGRTRRGVAVASQTVSSISIRKKRGLLEGDDKKMTVKEDQNPALGNNTLQAKANASARDERKEIDLAAEAKSSASLRRKRGLSETDDKEESTNEEQNMLLESVSCAKEKPLGRGRRKETPPVSHTTNSISLRRKRGLPADNGREEAPKDQNVPEDEPKRGRRNEAAILLEATSSTSAQGKRNLSKESSRKNNRREAKKMISEKPSSEEKIDLSEGYSGKKISITSLADSSSSLQGLPEDGENETPEEQQGILLEVTQSAKENPSKAGRRKIVPSKSEETSSTFLREKPVLPEDRAQKGVLEEGEGTALENNSSQETHRQLRNKRKNVQFKSEAATSTSLHDNGSLPENGNISETQCLISTGSEENNQSGKGKEVNPTQQTTSTSRRRKCLFPADDLPPKKLKSVTRAYPNVPRTSILPGSPLGLLTSHFFASFHFLTLLTTICASQRIGLFWCFSTGLDSFFLGEVIFPHMDFIVYYILVVYIIYWWRLGQCSSLGAASLICAI</sequence>
<dbReference type="Ensembl" id="ENSACDT00005001762.1">
    <property type="protein sequence ID" value="ENSACDP00005001505.1"/>
    <property type="gene ID" value="ENSACDG00005001030.1"/>
</dbReference>
<feature type="compositionally biased region" description="Polar residues" evidence="7">
    <location>
        <begin position="1607"/>
        <end position="1618"/>
    </location>
</feature>
<feature type="signal peptide" evidence="9">
    <location>
        <begin position="1"/>
        <end position="20"/>
    </location>
</feature>
<dbReference type="GO" id="GO:0005694">
    <property type="term" value="C:chromosome"/>
    <property type="evidence" value="ECO:0007669"/>
    <property type="project" value="TreeGrafter"/>
</dbReference>
<feature type="compositionally biased region" description="Basic and acidic residues" evidence="7">
    <location>
        <begin position="1470"/>
        <end position="1485"/>
    </location>
</feature>
<feature type="domain" description="FHA" evidence="10">
    <location>
        <begin position="54"/>
        <end position="100"/>
    </location>
</feature>
<feature type="compositionally biased region" description="Basic and acidic residues" evidence="7">
    <location>
        <begin position="1989"/>
        <end position="2000"/>
    </location>
</feature>
<feature type="region of interest" description="Disordered" evidence="7">
    <location>
        <begin position="1186"/>
        <end position="1255"/>
    </location>
</feature>
<dbReference type="InterPro" id="IPR008984">
    <property type="entry name" value="SMAD_FHA_dom_sf"/>
</dbReference>
<dbReference type="InterPro" id="IPR012568">
    <property type="entry name" value="KI67R"/>
</dbReference>
<feature type="compositionally biased region" description="Polar residues" evidence="7">
    <location>
        <begin position="2002"/>
        <end position="2013"/>
    </location>
</feature>
<evidence type="ECO:0000259" key="10">
    <source>
        <dbReference type="PROSITE" id="PS50006"/>
    </source>
</evidence>
<feature type="compositionally biased region" description="Polar residues" evidence="7">
    <location>
        <begin position="1656"/>
        <end position="1673"/>
    </location>
</feature>
<feature type="compositionally biased region" description="Polar residues" evidence="7">
    <location>
        <begin position="2291"/>
        <end position="2301"/>
    </location>
</feature>
<feature type="compositionally biased region" description="Basic and acidic residues" evidence="7">
    <location>
        <begin position="1914"/>
        <end position="1923"/>
    </location>
</feature>
<feature type="compositionally biased region" description="Polar residues" evidence="7">
    <location>
        <begin position="1508"/>
        <end position="1521"/>
    </location>
</feature>
<feature type="compositionally biased region" description="Basic and acidic residues" evidence="7">
    <location>
        <begin position="2095"/>
        <end position="2105"/>
    </location>
</feature>
<dbReference type="Pfam" id="PF15276">
    <property type="entry name" value="PP1_bind"/>
    <property type="match status" value="1"/>
</dbReference>
<feature type="region of interest" description="Disordered" evidence="7">
    <location>
        <begin position="508"/>
        <end position="712"/>
    </location>
</feature>
<feature type="compositionally biased region" description="Basic and acidic residues" evidence="7">
    <location>
        <begin position="330"/>
        <end position="339"/>
    </location>
</feature>
<dbReference type="GO" id="GO:0005634">
    <property type="term" value="C:nucleus"/>
    <property type="evidence" value="ECO:0007669"/>
    <property type="project" value="UniProtKB-SubCell"/>
</dbReference>
<feature type="compositionally biased region" description="Basic and acidic residues" evidence="7">
    <location>
        <begin position="577"/>
        <end position="602"/>
    </location>
</feature>
<evidence type="ECO:0000256" key="8">
    <source>
        <dbReference type="SAM" id="Phobius"/>
    </source>
</evidence>
<keyword evidence="5" id="KW-0539">Nucleus</keyword>
<feature type="compositionally biased region" description="Polar residues" evidence="7">
    <location>
        <begin position="2453"/>
        <end position="2489"/>
    </location>
</feature>
<evidence type="ECO:0000256" key="9">
    <source>
        <dbReference type="SAM" id="SignalP"/>
    </source>
</evidence>
<feature type="compositionally biased region" description="Basic and acidic residues" evidence="7">
    <location>
        <begin position="2145"/>
        <end position="2160"/>
    </location>
</feature>
<feature type="compositionally biased region" description="Low complexity" evidence="7">
    <location>
        <begin position="2341"/>
        <end position="2353"/>
    </location>
</feature>
<feature type="compositionally biased region" description="Polar residues" evidence="7">
    <location>
        <begin position="2163"/>
        <end position="2173"/>
    </location>
</feature>
<dbReference type="GO" id="GO:0007088">
    <property type="term" value="P:regulation of mitotic nuclear division"/>
    <property type="evidence" value="ECO:0007669"/>
    <property type="project" value="TreeGrafter"/>
</dbReference>
<feature type="region of interest" description="Disordered" evidence="7">
    <location>
        <begin position="236"/>
        <end position="265"/>
    </location>
</feature>
<feature type="compositionally biased region" description="Basic and acidic residues" evidence="7">
    <location>
        <begin position="2404"/>
        <end position="2420"/>
    </location>
</feature>
<organism evidence="11 12">
    <name type="scientific">Anser cygnoides</name>
    <name type="common">Swan goose</name>
    <dbReference type="NCBI Taxonomy" id="8845"/>
    <lineage>
        <taxon>Eukaryota</taxon>
        <taxon>Metazoa</taxon>
        <taxon>Chordata</taxon>
        <taxon>Craniata</taxon>
        <taxon>Vertebrata</taxon>
        <taxon>Euteleostomi</taxon>
        <taxon>Archelosauria</taxon>
        <taxon>Archosauria</taxon>
        <taxon>Dinosauria</taxon>
        <taxon>Saurischia</taxon>
        <taxon>Theropoda</taxon>
        <taxon>Coelurosauria</taxon>
        <taxon>Aves</taxon>
        <taxon>Neognathae</taxon>
        <taxon>Galloanserae</taxon>
        <taxon>Anseriformes</taxon>
        <taxon>Anatidae</taxon>
        <taxon>Anserinae</taxon>
        <taxon>Anser</taxon>
    </lineage>
</organism>
<feature type="compositionally biased region" description="Basic residues" evidence="7">
    <location>
        <begin position="907"/>
        <end position="919"/>
    </location>
</feature>
<feature type="region of interest" description="Disordered" evidence="7">
    <location>
        <begin position="906"/>
        <end position="937"/>
    </location>
</feature>